<evidence type="ECO:0000259" key="1">
    <source>
        <dbReference type="Pfam" id="PF08861"/>
    </source>
</evidence>
<dbReference type="Pfam" id="PF08861">
    <property type="entry name" value="DUF1828"/>
    <property type="match status" value="1"/>
</dbReference>
<dbReference type="AlphaFoldDB" id="A0A0G8ATS8"/>
<dbReference type="InterPro" id="IPR014960">
    <property type="entry name" value="DUF1828"/>
</dbReference>
<dbReference type="PATRIC" id="fig|1608419.3.peg.464"/>
<name>A0A0G8ATS8_9SYNE</name>
<reference evidence="2 3" key="1">
    <citation type="submission" date="2015-02" db="EMBL/GenBank/DDBJ databases">
        <authorList>
            <person name="Slaby B."/>
            <person name="Hentschel U."/>
        </authorList>
    </citation>
    <scope>NUCLEOTIDE SEQUENCE [LARGE SCALE GENOMIC DNA]</scope>
    <source>
        <strain evidence="2">15L</strain>
    </source>
</reference>
<proteinExistence type="predicted"/>
<comment type="caution">
    <text evidence="2">The sequence shown here is derived from an EMBL/GenBank/DDBJ whole genome shotgun (WGS) entry which is preliminary data.</text>
</comment>
<gene>
    <name evidence="2" type="ORF">TQ37_06790</name>
</gene>
<feature type="domain" description="DUF1828" evidence="1">
    <location>
        <begin position="34"/>
        <end position="127"/>
    </location>
</feature>
<reference evidence="2 3" key="2">
    <citation type="submission" date="2015-05" db="EMBL/GenBank/DDBJ databases">
        <title>Lifestyle Evolution in Cyanobacterial Symbionts of Sponges.</title>
        <authorList>
            <person name="Burgsdorf I."/>
            <person name="Slaby B.M."/>
            <person name="Handley K.M."/>
            <person name="Haber M."/>
            <person name="Blom J."/>
            <person name="Marshall C.W."/>
            <person name="Gilbert J.A."/>
            <person name="Hentschel U."/>
            <person name="Steindler L."/>
        </authorList>
    </citation>
    <scope>NUCLEOTIDE SEQUENCE [LARGE SCALE GENOMIC DNA]</scope>
    <source>
        <strain evidence="2">15L</strain>
    </source>
</reference>
<organism evidence="2 3">
    <name type="scientific">Candidatus Synechococcus spongiarum 15L</name>
    <dbReference type="NCBI Taxonomy" id="1608419"/>
    <lineage>
        <taxon>Bacteria</taxon>
        <taxon>Bacillati</taxon>
        <taxon>Cyanobacteriota</taxon>
        <taxon>Cyanophyceae</taxon>
        <taxon>Synechococcales</taxon>
        <taxon>Synechococcaceae</taxon>
        <taxon>Synechococcus</taxon>
    </lineage>
</organism>
<evidence type="ECO:0000313" key="2">
    <source>
        <dbReference type="EMBL" id="KKZ11612.1"/>
    </source>
</evidence>
<accession>A0A0G8ATS8</accession>
<protein>
    <recommendedName>
        <fullName evidence="1">DUF1828 domain-containing protein</fullName>
    </recommendedName>
</protein>
<sequence length="257" mass="29203">MALNTEALRTLLCQRLCEDVRVQERPDGALMLRTNFQFPDGDRYPIHLYESAGGGLRLSDRGHTLMHISYEHDIDAFLDGTRGMALERIISEAGLRWDGDGGALCFDTMPEQLPEAIFTFGQALTRVYDLTLLSRTNVRSTFDDDLNALLFCEVDAGRIECNHQPAIPNGELYLVDYRIERKSDSPVFLYGISNRDKAQVVTINLYHFHEYKLNFKPVLVLDNQSRVPKTDLARLSDVCGSMISSLDSQELRKVLRK</sequence>
<evidence type="ECO:0000313" key="3">
    <source>
        <dbReference type="Proteomes" id="UP000035037"/>
    </source>
</evidence>
<dbReference type="Proteomes" id="UP000035037">
    <property type="component" value="Unassembled WGS sequence"/>
</dbReference>
<dbReference type="EMBL" id="JYFQ01000137">
    <property type="protein sequence ID" value="KKZ11612.1"/>
    <property type="molecule type" value="Genomic_DNA"/>
</dbReference>